<evidence type="ECO:0000256" key="1">
    <source>
        <dbReference type="SAM" id="SignalP"/>
    </source>
</evidence>
<dbReference type="OrthoDB" id="1495952at2"/>
<proteinExistence type="predicted"/>
<reference evidence="2 3" key="1">
    <citation type="submission" date="2016-11" db="EMBL/GenBank/DDBJ databases">
        <title>Study of marine rhodopsin-containing bacteria.</title>
        <authorList>
            <person name="Yoshizawa S."/>
            <person name="Kumagai Y."/>
            <person name="Kogure K."/>
        </authorList>
    </citation>
    <scope>NUCLEOTIDE SEQUENCE [LARGE SCALE GENOMIC DNA]</scope>
    <source>
        <strain evidence="2 3">SAORIC-28</strain>
    </source>
</reference>
<keyword evidence="1" id="KW-0732">Signal</keyword>
<organism evidence="2 3">
    <name type="scientific">Rubrivirga marina</name>
    <dbReference type="NCBI Taxonomy" id="1196024"/>
    <lineage>
        <taxon>Bacteria</taxon>
        <taxon>Pseudomonadati</taxon>
        <taxon>Rhodothermota</taxon>
        <taxon>Rhodothermia</taxon>
        <taxon>Rhodothermales</taxon>
        <taxon>Rubricoccaceae</taxon>
        <taxon>Rubrivirga</taxon>
    </lineage>
</organism>
<dbReference type="EMBL" id="MQWD01000001">
    <property type="protein sequence ID" value="PAP78559.1"/>
    <property type="molecule type" value="Genomic_DNA"/>
</dbReference>
<accession>A0A271J7E2</accession>
<dbReference type="AlphaFoldDB" id="A0A271J7E2"/>
<dbReference type="Proteomes" id="UP000216339">
    <property type="component" value="Unassembled WGS sequence"/>
</dbReference>
<gene>
    <name evidence="2" type="ORF">BSZ37_20080</name>
</gene>
<sequence>MRRLLSAVVALALGAALGACGGASGAQGGPDRDRFGYRVGSDPNRETVLLRPVTDSTQYIFYPAVIDSVAVRPAGRPLPGDGVAVEVLVQGALPDGCAELNDPTQARDSHFVTVELLMRQPRERVCTAVVRPFRFYFMLQGAFEAGSYTMRLNGSAVPFQVLPARTTEGGDAG</sequence>
<feature type="signal peptide" evidence="1">
    <location>
        <begin position="1"/>
        <end position="25"/>
    </location>
</feature>
<feature type="chain" id="PRO_5012967383" description="Lipoprotein" evidence="1">
    <location>
        <begin position="26"/>
        <end position="173"/>
    </location>
</feature>
<protein>
    <recommendedName>
        <fullName evidence="4">Lipoprotein</fullName>
    </recommendedName>
</protein>
<dbReference type="PROSITE" id="PS51257">
    <property type="entry name" value="PROKAR_LIPOPROTEIN"/>
    <property type="match status" value="1"/>
</dbReference>
<keyword evidence="3" id="KW-1185">Reference proteome</keyword>
<evidence type="ECO:0000313" key="3">
    <source>
        <dbReference type="Proteomes" id="UP000216339"/>
    </source>
</evidence>
<evidence type="ECO:0008006" key="4">
    <source>
        <dbReference type="Google" id="ProtNLM"/>
    </source>
</evidence>
<comment type="caution">
    <text evidence="2">The sequence shown here is derived from an EMBL/GenBank/DDBJ whole genome shotgun (WGS) entry which is preliminary data.</text>
</comment>
<name>A0A271J7E2_9BACT</name>
<dbReference type="RefSeq" id="WP_095512236.1">
    <property type="nucleotide sequence ID" value="NZ_MQWD01000001.1"/>
</dbReference>
<evidence type="ECO:0000313" key="2">
    <source>
        <dbReference type="EMBL" id="PAP78559.1"/>
    </source>
</evidence>